<feature type="domain" description="GtrA/DPMS transmembrane" evidence="7">
    <location>
        <begin position="6"/>
        <end position="139"/>
    </location>
</feature>
<accession>A0A9Q4FSP9</accession>
<dbReference type="AlphaFoldDB" id="A0A9Q4FSP9"/>
<comment type="subcellular location">
    <subcellularLocation>
        <location evidence="1">Membrane</location>
        <topology evidence="1">Multi-pass membrane protein</topology>
    </subcellularLocation>
</comment>
<evidence type="ECO:0000256" key="6">
    <source>
        <dbReference type="SAM" id="Phobius"/>
    </source>
</evidence>
<reference evidence="8" key="1">
    <citation type="submission" date="2022-06" db="EMBL/GenBank/DDBJ databases">
        <title>Devosia sp. XJ19-45 genome assembly.</title>
        <authorList>
            <person name="Li B."/>
            <person name="Cai M."/>
            <person name="Nie G."/>
            <person name="Li W."/>
        </authorList>
    </citation>
    <scope>NUCLEOTIDE SEQUENCE</scope>
    <source>
        <strain evidence="8">XJ19-45</strain>
    </source>
</reference>
<proteinExistence type="inferred from homology"/>
<keyword evidence="5 6" id="KW-0472">Membrane</keyword>
<keyword evidence="9" id="KW-1185">Reference proteome</keyword>
<gene>
    <name evidence="8" type="ORF">NF348_08110</name>
</gene>
<evidence type="ECO:0000256" key="5">
    <source>
        <dbReference type="ARBA" id="ARBA00023136"/>
    </source>
</evidence>
<organism evidence="8 9">
    <name type="scientific">Devosia ureilytica</name>
    <dbReference type="NCBI Taxonomy" id="2952754"/>
    <lineage>
        <taxon>Bacteria</taxon>
        <taxon>Pseudomonadati</taxon>
        <taxon>Pseudomonadota</taxon>
        <taxon>Alphaproteobacteria</taxon>
        <taxon>Hyphomicrobiales</taxon>
        <taxon>Devosiaceae</taxon>
        <taxon>Devosia</taxon>
    </lineage>
</organism>
<feature type="transmembrane region" description="Helical" evidence="6">
    <location>
        <begin position="117"/>
        <end position="137"/>
    </location>
</feature>
<dbReference type="Proteomes" id="UP001060275">
    <property type="component" value="Unassembled WGS sequence"/>
</dbReference>
<dbReference type="PANTHER" id="PTHR38459">
    <property type="entry name" value="PROPHAGE BACTOPRENOL-LINKED GLUCOSE TRANSLOCASE HOMOLOG"/>
    <property type="match status" value="1"/>
</dbReference>
<comment type="caution">
    <text evidence="8">The sequence shown here is derived from an EMBL/GenBank/DDBJ whole genome shotgun (WGS) entry which is preliminary data.</text>
</comment>
<evidence type="ECO:0000256" key="1">
    <source>
        <dbReference type="ARBA" id="ARBA00004141"/>
    </source>
</evidence>
<feature type="transmembrane region" description="Helical" evidence="6">
    <location>
        <begin position="35"/>
        <end position="55"/>
    </location>
</feature>
<dbReference type="EMBL" id="JAMWDU010000003">
    <property type="protein sequence ID" value="MCP8887064.1"/>
    <property type="molecule type" value="Genomic_DNA"/>
</dbReference>
<keyword evidence="3 6" id="KW-0812">Transmembrane</keyword>
<dbReference type="GO" id="GO:0005886">
    <property type="term" value="C:plasma membrane"/>
    <property type="evidence" value="ECO:0007669"/>
    <property type="project" value="TreeGrafter"/>
</dbReference>
<evidence type="ECO:0000313" key="9">
    <source>
        <dbReference type="Proteomes" id="UP001060275"/>
    </source>
</evidence>
<dbReference type="RefSeq" id="WP_254674149.1">
    <property type="nucleotide sequence ID" value="NZ_JAMWDU010000003.1"/>
</dbReference>
<evidence type="ECO:0000256" key="2">
    <source>
        <dbReference type="ARBA" id="ARBA00009399"/>
    </source>
</evidence>
<protein>
    <submittedName>
        <fullName evidence="8">GtrA family protein</fullName>
    </submittedName>
</protein>
<evidence type="ECO:0000256" key="3">
    <source>
        <dbReference type="ARBA" id="ARBA00022692"/>
    </source>
</evidence>
<dbReference type="InterPro" id="IPR007267">
    <property type="entry name" value="GtrA_DPMS_TM"/>
</dbReference>
<evidence type="ECO:0000256" key="4">
    <source>
        <dbReference type="ARBA" id="ARBA00022989"/>
    </source>
</evidence>
<name>A0A9Q4FSP9_9HYPH</name>
<evidence type="ECO:0000313" key="8">
    <source>
        <dbReference type="EMBL" id="MCP8887064.1"/>
    </source>
</evidence>
<feature type="transmembrane region" description="Helical" evidence="6">
    <location>
        <begin position="7"/>
        <end position="29"/>
    </location>
</feature>
<sequence>MASFSKYLLTAGAATVVDVATVQLCLQFLAANISLSLGLAIAIGAACGLSVNFLLSRRFVFRSDGRRVHQQFLTFLGVSISTAVLRIVVAYSLAALLGLPVFAFLLTLPISLPIERLAHLGAVGLVTIYSFLAHRHISFAGGFRNRLRARTTMVS</sequence>
<dbReference type="Pfam" id="PF04138">
    <property type="entry name" value="GtrA_DPMS_TM"/>
    <property type="match status" value="1"/>
</dbReference>
<dbReference type="GO" id="GO:0000271">
    <property type="term" value="P:polysaccharide biosynthetic process"/>
    <property type="evidence" value="ECO:0007669"/>
    <property type="project" value="InterPro"/>
</dbReference>
<comment type="similarity">
    <text evidence="2">Belongs to the GtrA family.</text>
</comment>
<keyword evidence="4 6" id="KW-1133">Transmembrane helix</keyword>
<dbReference type="PANTHER" id="PTHR38459:SF1">
    <property type="entry name" value="PROPHAGE BACTOPRENOL-LINKED GLUCOSE TRANSLOCASE HOMOLOG"/>
    <property type="match status" value="1"/>
</dbReference>
<feature type="transmembrane region" description="Helical" evidence="6">
    <location>
        <begin position="75"/>
        <end position="105"/>
    </location>
</feature>
<dbReference type="InterPro" id="IPR051401">
    <property type="entry name" value="GtrA_CellWall_Glycosyl"/>
</dbReference>
<evidence type="ECO:0000259" key="7">
    <source>
        <dbReference type="Pfam" id="PF04138"/>
    </source>
</evidence>